<evidence type="ECO:0000313" key="10">
    <source>
        <dbReference type="Proteomes" id="UP000186559"/>
    </source>
</evidence>
<gene>
    <name evidence="7" type="primary">ybeY</name>
    <name evidence="9" type="ORF">Ga0080559_TMP680</name>
</gene>
<evidence type="ECO:0000256" key="7">
    <source>
        <dbReference type="HAMAP-Rule" id="MF_00009"/>
    </source>
</evidence>
<evidence type="ECO:0000256" key="8">
    <source>
        <dbReference type="SAM" id="MobiDB-lite"/>
    </source>
</evidence>
<dbReference type="AlphaFoldDB" id="A0A1U7D074"/>
<evidence type="ECO:0000256" key="1">
    <source>
        <dbReference type="ARBA" id="ARBA00010875"/>
    </source>
</evidence>
<dbReference type="KEGG" id="tpro:Ga0080559_TMP680"/>
<comment type="similarity">
    <text evidence="1 7">Belongs to the endoribonuclease YbeY family.</text>
</comment>
<keyword evidence="3 7" id="KW-0479">Metal-binding</keyword>
<dbReference type="PANTHER" id="PTHR46986:SF1">
    <property type="entry name" value="ENDORIBONUCLEASE YBEY, CHLOROPLASTIC"/>
    <property type="match status" value="1"/>
</dbReference>
<dbReference type="InterPro" id="IPR023091">
    <property type="entry name" value="MetalPrtase_cat_dom_sf_prd"/>
</dbReference>
<sequence>MMLTDLICEDDRWEALGLEDLAERAARAALSHVGLDPDGFEIAVLACDDARIAALNADFRDKPKPTNVLSWPSEERTPDRLPEGDPEMPEELGDIAIAYETCLREARDQDKTPADHLTHLIVHATLHLLGHDHVSDEEATVMETLETEILGKMGIANPYS</sequence>
<dbReference type="InterPro" id="IPR002036">
    <property type="entry name" value="YbeY"/>
</dbReference>
<keyword evidence="7" id="KW-0690">Ribosome biogenesis</keyword>
<keyword evidence="7" id="KW-0963">Cytoplasm</keyword>
<evidence type="ECO:0000256" key="2">
    <source>
        <dbReference type="ARBA" id="ARBA00022722"/>
    </source>
</evidence>
<evidence type="ECO:0000256" key="5">
    <source>
        <dbReference type="ARBA" id="ARBA00022801"/>
    </source>
</evidence>
<proteinExistence type="inferred from homology"/>
<organism evidence="9 10">
    <name type="scientific">Salipiger profundus</name>
    <dbReference type="NCBI Taxonomy" id="1229727"/>
    <lineage>
        <taxon>Bacteria</taxon>
        <taxon>Pseudomonadati</taxon>
        <taxon>Pseudomonadota</taxon>
        <taxon>Alphaproteobacteria</taxon>
        <taxon>Rhodobacterales</taxon>
        <taxon>Roseobacteraceae</taxon>
        <taxon>Salipiger</taxon>
    </lineage>
</organism>
<feature type="binding site" evidence="7">
    <location>
        <position position="123"/>
    </location>
    <ligand>
        <name>Zn(2+)</name>
        <dbReference type="ChEBI" id="CHEBI:29105"/>
        <note>catalytic</note>
    </ligand>
</feature>
<keyword evidence="6 7" id="KW-0862">Zinc</keyword>
<keyword evidence="10" id="KW-1185">Reference proteome</keyword>
<feature type="region of interest" description="Disordered" evidence="8">
    <location>
        <begin position="64"/>
        <end position="90"/>
    </location>
</feature>
<comment type="cofactor">
    <cofactor evidence="7">
        <name>Zn(2+)</name>
        <dbReference type="ChEBI" id="CHEBI:29105"/>
    </cofactor>
    <text evidence="7">Binds 1 zinc ion.</text>
</comment>
<keyword evidence="5 7" id="KW-0378">Hydrolase</keyword>
<dbReference type="GO" id="GO:0006364">
    <property type="term" value="P:rRNA processing"/>
    <property type="evidence" value="ECO:0007669"/>
    <property type="project" value="UniProtKB-UniRule"/>
</dbReference>
<evidence type="ECO:0000256" key="3">
    <source>
        <dbReference type="ARBA" id="ARBA00022723"/>
    </source>
</evidence>
<feature type="binding site" evidence="7">
    <location>
        <position position="133"/>
    </location>
    <ligand>
        <name>Zn(2+)</name>
        <dbReference type="ChEBI" id="CHEBI:29105"/>
        <note>catalytic</note>
    </ligand>
</feature>
<dbReference type="EMBL" id="CP014796">
    <property type="protein sequence ID" value="APX21476.1"/>
    <property type="molecule type" value="Genomic_DNA"/>
</dbReference>
<reference evidence="9 10" key="1">
    <citation type="submission" date="2016-03" db="EMBL/GenBank/DDBJ databases">
        <title>Deep-sea bacteria in the southern Pacific.</title>
        <authorList>
            <person name="Tang K."/>
        </authorList>
    </citation>
    <scope>NUCLEOTIDE SEQUENCE [LARGE SCALE GENOMIC DNA]</scope>
    <source>
        <strain evidence="9 10">JLT2016</strain>
    </source>
</reference>
<feature type="compositionally biased region" description="Basic and acidic residues" evidence="8">
    <location>
        <begin position="73"/>
        <end position="83"/>
    </location>
</feature>
<dbReference type="SUPFAM" id="SSF55486">
    <property type="entry name" value="Metalloproteases ('zincins'), catalytic domain"/>
    <property type="match status" value="1"/>
</dbReference>
<dbReference type="EC" id="3.1.-.-" evidence="7"/>
<feature type="binding site" evidence="7">
    <location>
        <position position="127"/>
    </location>
    <ligand>
        <name>Zn(2+)</name>
        <dbReference type="ChEBI" id="CHEBI:29105"/>
        <note>catalytic</note>
    </ligand>
</feature>
<dbReference type="GO" id="GO:0004222">
    <property type="term" value="F:metalloendopeptidase activity"/>
    <property type="evidence" value="ECO:0007669"/>
    <property type="project" value="InterPro"/>
</dbReference>
<dbReference type="GO" id="GO:0004521">
    <property type="term" value="F:RNA endonuclease activity"/>
    <property type="evidence" value="ECO:0007669"/>
    <property type="project" value="UniProtKB-UniRule"/>
</dbReference>
<dbReference type="PROSITE" id="PS01306">
    <property type="entry name" value="UPF0054"/>
    <property type="match status" value="1"/>
</dbReference>
<dbReference type="HAMAP" id="MF_00009">
    <property type="entry name" value="Endoribonucl_YbeY"/>
    <property type="match status" value="1"/>
</dbReference>
<keyword evidence="4 7" id="KW-0255">Endonuclease</keyword>
<name>A0A1U7D074_9RHOB</name>
<comment type="subcellular location">
    <subcellularLocation>
        <location evidence="7">Cytoplasm</location>
    </subcellularLocation>
</comment>
<keyword evidence="2 7" id="KW-0540">Nuclease</keyword>
<dbReference type="GO" id="GO:0005737">
    <property type="term" value="C:cytoplasm"/>
    <property type="evidence" value="ECO:0007669"/>
    <property type="project" value="UniProtKB-SubCell"/>
</dbReference>
<dbReference type="Proteomes" id="UP000186559">
    <property type="component" value="Chromosome"/>
</dbReference>
<dbReference type="NCBIfam" id="TIGR00043">
    <property type="entry name" value="rRNA maturation RNase YbeY"/>
    <property type="match status" value="1"/>
</dbReference>
<keyword evidence="7" id="KW-0698">rRNA processing</keyword>
<evidence type="ECO:0000256" key="6">
    <source>
        <dbReference type="ARBA" id="ARBA00022833"/>
    </source>
</evidence>
<protein>
    <recommendedName>
        <fullName evidence="7">Endoribonuclease YbeY</fullName>
        <ecNumber evidence="7">3.1.-.-</ecNumber>
    </recommendedName>
</protein>
<dbReference type="Pfam" id="PF02130">
    <property type="entry name" value="YbeY"/>
    <property type="match status" value="1"/>
</dbReference>
<accession>A0A1U7D074</accession>
<evidence type="ECO:0000313" key="9">
    <source>
        <dbReference type="EMBL" id="APX21476.1"/>
    </source>
</evidence>
<evidence type="ECO:0000256" key="4">
    <source>
        <dbReference type="ARBA" id="ARBA00022759"/>
    </source>
</evidence>
<dbReference type="InterPro" id="IPR020549">
    <property type="entry name" value="YbeY_CS"/>
</dbReference>
<dbReference type="Gene3D" id="3.40.390.30">
    <property type="entry name" value="Metalloproteases ('zincins'), catalytic domain"/>
    <property type="match status" value="1"/>
</dbReference>
<comment type="function">
    <text evidence="7">Single strand-specific metallo-endoribonuclease involved in late-stage 70S ribosome quality control and in maturation of the 3' terminus of the 16S rRNA.</text>
</comment>
<dbReference type="STRING" id="1229727.Ga0080559_TMP680"/>
<dbReference type="GO" id="GO:0008270">
    <property type="term" value="F:zinc ion binding"/>
    <property type="evidence" value="ECO:0007669"/>
    <property type="project" value="UniProtKB-UniRule"/>
</dbReference>
<dbReference type="PANTHER" id="PTHR46986">
    <property type="entry name" value="ENDORIBONUCLEASE YBEY, CHLOROPLASTIC"/>
    <property type="match status" value="1"/>
</dbReference>